<evidence type="ECO:0000259" key="11">
    <source>
        <dbReference type="Pfam" id="PF08244"/>
    </source>
</evidence>
<dbReference type="PANTHER" id="PTHR43101">
    <property type="entry name" value="BETA-FRUCTOSIDASE"/>
    <property type="match status" value="1"/>
</dbReference>
<dbReference type="InterPro" id="IPR051214">
    <property type="entry name" value="GH32_Enzymes"/>
</dbReference>
<gene>
    <name evidence="12" type="ORF">QQM35_10890</name>
</gene>
<dbReference type="EC" id="3.2.1.26" evidence="3 8"/>
<dbReference type="InterPro" id="IPR023296">
    <property type="entry name" value="Glyco_hydro_beta-prop_sf"/>
</dbReference>
<evidence type="ECO:0000256" key="6">
    <source>
        <dbReference type="ARBA" id="ARBA00023295"/>
    </source>
</evidence>
<evidence type="ECO:0000256" key="5">
    <source>
        <dbReference type="ARBA" id="ARBA00022801"/>
    </source>
</evidence>
<dbReference type="InterPro" id="IPR006232">
    <property type="entry name" value="Suc6P_hydrolase"/>
</dbReference>
<keyword evidence="5 8" id="KW-0378">Hydrolase</keyword>
<comment type="similarity">
    <text evidence="2 8">Belongs to the glycosyl hydrolase 32 family.</text>
</comment>
<dbReference type="SMART" id="SM00640">
    <property type="entry name" value="Glyco_32"/>
    <property type="match status" value="1"/>
</dbReference>
<dbReference type="Proteomes" id="UP001436297">
    <property type="component" value="Chromosome"/>
</dbReference>
<dbReference type="SUPFAM" id="SSF49899">
    <property type="entry name" value="Concanavalin A-like lectins/glucanases"/>
    <property type="match status" value="1"/>
</dbReference>
<comment type="function">
    <text evidence="9">Enables the bacterium to metabolize sucrose as a sole carbon source.</text>
</comment>
<evidence type="ECO:0000256" key="2">
    <source>
        <dbReference type="ARBA" id="ARBA00009902"/>
    </source>
</evidence>
<reference evidence="12 13" key="1">
    <citation type="journal article" date="2024" name="Pathogens">
        <title>Staphylococcus hsinchuensis sp. nov., Isolated from Soymilk.</title>
        <authorList>
            <person name="Wang Y.T."/>
            <person name="Lin Y.C."/>
            <person name="Hsieh Y.H."/>
            <person name="Lin Y.T."/>
            <person name="Hamada M."/>
            <person name="Chen C.C."/>
            <person name="Liou J.S."/>
            <person name="Lee A.Y."/>
            <person name="Zhang W.L."/>
            <person name="Chen Y.T."/>
            <person name="Huang C.H."/>
        </authorList>
    </citation>
    <scope>NUCLEOTIDE SEQUENCE [LARGE SCALE GENOMIC DNA]</scope>
    <source>
        <strain evidence="12 13">H164</strain>
    </source>
</reference>
<comment type="catalytic activity">
    <reaction evidence="8">
        <text>Hydrolysis of terminal non-reducing beta-D-fructofuranoside residues in beta-D-fructofuranosides.</text>
        <dbReference type="EC" id="3.2.1.26"/>
    </reaction>
</comment>
<proteinExistence type="inferred from homology"/>
<comment type="subcellular location">
    <subcellularLocation>
        <location evidence="9">Cytoplasm</location>
    </subcellularLocation>
</comment>
<dbReference type="PROSITE" id="PS00609">
    <property type="entry name" value="GLYCOSYL_HYDROL_F32"/>
    <property type="match status" value="1"/>
</dbReference>
<dbReference type="InterPro" id="IPR013148">
    <property type="entry name" value="Glyco_hydro_32_N"/>
</dbReference>
<dbReference type="EMBL" id="CP128355">
    <property type="protein sequence ID" value="XAF70527.1"/>
    <property type="molecule type" value="Genomic_DNA"/>
</dbReference>
<dbReference type="Pfam" id="PF00251">
    <property type="entry name" value="Glyco_hydro_32N"/>
    <property type="match status" value="1"/>
</dbReference>
<keyword evidence="13" id="KW-1185">Reference proteome</keyword>
<dbReference type="NCBIfam" id="TIGR01322">
    <property type="entry name" value="scrB_fam"/>
    <property type="match status" value="1"/>
</dbReference>
<protein>
    <recommendedName>
        <fullName evidence="4 8">Sucrose-6-phosphate hydrolase</fullName>
        <ecNumber evidence="3 8">3.2.1.26</ecNumber>
    </recommendedName>
    <alternativeName>
        <fullName evidence="7 9">Invertase</fullName>
    </alternativeName>
</protein>
<evidence type="ECO:0000256" key="9">
    <source>
        <dbReference type="RuleBase" id="RU365015"/>
    </source>
</evidence>
<keyword evidence="9" id="KW-0963">Cytoplasm</keyword>
<dbReference type="GO" id="GO:0004564">
    <property type="term" value="F:beta-fructofuranosidase activity"/>
    <property type="evidence" value="ECO:0007669"/>
    <property type="project" value="UniProtKB-EC"/>
</dbReference>
<dbReference type="Pfam" id="PF08244">
    <property type="entry name" value="Glyco_hydro_32C"/>
    <property type="match status" value="1"/>
</dbReference>
<evidence type="ECO:0000313" key="12">
    <source>
        <dbReference type="EMBL" id="XAF70527.1"/>
    </source>
</evidence>
<accession>A0ABZ3EDZ0</accession>
<keyword evidence="9" id="KW-0119">Carbohydrate metabolism</keyword>
<dbReference type="InterPro" id="IPR013320">
    <property type="entry name" value="ConA-like_dom_sf"/>
</dbReference>
<dbReference type="CDD" id="cd18623">
    <property type="entry name" value="GH32_ScrB-like"/>
    <property type="match status" value="1"/>
</dbReference>
<evidence type="ECO:0000256" key="4">
    <source>
        <dbReference type="ARBA" id="ARBA00019623"/>
    </source>
</evidence>
<dbReference type="SUPFAM" id="SSF75005">
    <property type="entry name" value="Arabinanase/levansucrase/invertase"/>
    <property type="match status" value="1"/>
</dbReference>
<evidence type="ECO:0000256" key="8">
    <source>
        <dbReference type="RuleBase" id="RU362110"/>
    </source>
</evidence>
<comment type="pathway">
    <text evidence="1 9">Glycan biosynthesis; sucrose metabolism.</text>
</comment>
<dbReference type="PANTHER" id="PTHR43101:SF1">
    <property type="entry name" value="BETA-FRUCTOSIDASE"/>
    <property type="match status" value="1"/>
</dbReference>
<evidence type="ECO:0000256" key="3">
    <source>
        <dbReference type="ARBA" id="ARBA00012758"/>
    </source>
</evidence>
<evidence type="ECO:0000259" key="10">
    <source>
        <dbReference type="Pfam" id="PF00251"/>
    </source>
</evidence>
<dbReference type="InterPro" id="IPR013189">
    <property type="entry name" value="Glyco_hydro_32_C"/>
</dbReference>
<organism evidence="12 13">
    <name type="scientific">Staphylococcus hsinchuensis</name>
    <dbReference type="NCBI Taxonomy" id="3051183"/>
    <lineage>
        <taxon>Bacteria</taxon>
        <taxon>Bacillati</taxon>
        <taxon>Bacillota</taxon>
        <taxon>Bacilli</taxon>
        <taxon>Bacillales</taxon>
        <taxon>Staphylococcaceae</taxon>
        <taxon>Staphylococcus</taxon>
    </lineage>
</organism>
<dbReference type="Gene3D" id="2.115.10.20">
    <property type="entry name" value="Glycosyl hydrolase domain, family 43"/>
    <property type="match status" value="1"/>
</dbReference>
<name>A0ABZ3EDZ0_9STAP</name>
<keyword evidence="6 8" id="KW-0326">Glycosidase</keyword>
<evidence type="ECO:0000313" key="13">
    <source>
        <dbReference type="Proteomes" id="UP001436297"/>
    </source>
</evidence>
<dbReference type="InterPro" id="IPR018053">
    <property type="entry name" value="Glyco_hydro_32_AS"/>
</dbReference>
<feature type="domain" description="Glycosyl hydrolase family 32 C-terminal" evidence="11">
    <location>
        <begin position="342"/>
        <end position="480"/>
    </location>
</feature>
<evidence type="ECO:0000256" key="1">
    <source>
        <dbReference type="ARBA" id="ARBA00004914"/>
    </source>
</evidence>
<dbReference type="RefSeq" id="WP_251518348.1">
    <property type="nucleotide sequence ID" value="NZ_CP128355.1"/>
</dbReference>
<dbReference type="InterPro" id="IPR001362">
    <property type="entry name" value="Glyco_hydro_32"/>
</dbReference>
<dbReference type="Gene3D" id="2.60.120.560">
    <property type="entry name" value="Exo-inulinase, domain 1"/>
    <property type="match status" value="1"/>
</dbReference>
<evidence type="ECO:0000256" key="7">
    <source>
        <dbReference type="ARBA" id="ARBA00033367"/>
    </source>
</evidence>
<feature type="domain" description="Glycosyl hydrolase family 32 N-terminal" evidence="10">
    <location>
        <begin position="38"/>
        <end position="338"/>
    </location>
</feature>
<sequence>MAEWTRAQRYQRYEDVDNETLENLQQQVNLSKYRQLFHIQPKTGLLNDPNGLIYYNGLYYISHQWFPLGPVHGLKYWYTYTSKDLVHFSPQGISLRPDTVSDSHGVYSGSAFVYKGELYYMYTANHRDEEWNRVSTQHIAKVHDDGSVEKFPEAVISHPPTGYTQHFRDPKVFIKDDTYYAIIGAQNELGQGRALQYRSQDIKHWEFLGEINTNLDAFGYMWECPDYFNIDGYDILLFCPQGVESDGEHFRNIYQSGYIMGQLDINHLKMNHGDFHELDYGFDFYAPQTFVDEFGRRILIGWMGLPDTTYPSDQDGWAHCLTLPRVLSVEGGNLKQRPIKDLEKLRTNKETALGYANKFTTKLHPYEGKQFELIIDVLENEATEIYFEVRTSKSQSTLIGYNTKSRKLTLDRTDSGYLPENVEGTTRTTTLDTDLSKLQLFVDTSSIEIFCNDGERVLTSRLFTDEDAVGIKTSTESGQAFLKFTKYDLKGEEDEKTISNRGSSN</sequence>